<dbReference type="InterPro" id="IPR000198">
    <property type="entry name" value="RhoGAP_dom"/>
</dbReference>
<gene>
    <name evidence="8" type="ORF">PROFUN_02700</name>
</gene>
<dbReference type="GO" id="GO:0007165">
    <property type="term" value="P:signal transduction"/>
    <property type="evidence" value="ECO:0007669"/>
    <property type="project" value="InterPro"/>
</dbReference>
<dbReference type="AlphaFoldDB" id="A0A2P6NVH6"/>
<dbReference type="SUPFAM" id="SSF50729">
    <property type="entry name" value="PH domain-like"/>
    <property type="match status" value="1"/>
</dbReference>
<dbReference type="STRING" id="1890364.A0A2P6NVH6"/>
<dbReference type="GO" id="GO:0005096">
    <property type="term" value="F:GTPase activator activity"/>
    <property type="evidence" value="ECO:0007669"/>
    <property type="project" value="UniProtKB-KW"/>
</dbReference>
<evidence type="ECO:0000259" key="6">
    <source>
        <dbReference type="PROSITE" id="PS50003"/>
    </source>
</evidence>
<organism evidence="8 9">
    <name type="scientific">Planoprotostelium fungivorum</name>
    <dbReference type="NCBI Taxonomy" id="1890364"/>
    <lineage>
        <taxon>Eukaryota</taxon>
        <taxon>Amoebozoa</taxon>
        <taxon>Evosea</taxon>
        <taxon>Variosea</taxon>
        <taxon>Cavosteliida</taxon>
        <taxon>Cavosteliaceae</taxon>
        <taxon>Planoprotostelium</taxon>
    </lineage>
</organism>
<dbReference type="PROSITE" id="PS50003">
    <property type="entry name" value="PH_DOMAIN"/>
    <property type="match status" value="1"/>
</dbReference>
<proteinExistence type="predicted"/>
<dbReference type="CDD" id="cd00821">
    <property type="entry name" value="PH"/>
    <property type="match status" value="1"/>
</dbReference>
<comment type="subcellular location">
    <subcellularLocation>
        <location evidence="1">Cytoplasm</location>
    </subcellularLocation>
</comment>
<dbReference type="Pfam" id="PF00620">
    <property type="entry name" value="RhoGAP"/>
    <property type="match status" value="1"/>
</dbReference>
<dbReference type="InParanoid" id="A0A2P6NVH6"/>
<dbReference type="PANTHER" id="PTHR23176">
    <property type="entry name" value="RHO/RAC/CDC GTPASE-ACTIVATING PROTEIN"/>
    <property type="match status" value="1"/>
</dbReference>
<comment type="caution">
    <text evidence="8">The sequence shown here is derived from an EMBL/GenBank/DDBJ whole genome shotgun (WGS) entry which is preliminary data.</text>
</comment>
<dbReference type="InterPro" id="IPR011993">
    <property type="entry name" value="PH-like_dom_sf"/>
</dbReference>
<evidence type="ECO:0000256" key="3">
    <source>
        <dbReference type="ARBA" id="ARBA00022490"/>
    </source>
</evidence>
<keyword evidence="2" id="KW-0343">GTPase activation</keyword>
<comment type="function">
    <text evidence="4">Rho GTPase-activating protein involved in the signal transduction pathway.</text>
</comment>
<evidence type="ECO:0000313" key="9">
    <source>
        <dbReference type="Proteomes" id="UP000241769"/>
    </source>
</evidence>
<dbReference type="InterPro" id="IPR008936">
    <property type="entry name" value="Rho_GTPase_activation_prot"/>
</dbReference>
<dbReference type="InterPro" id="IPR050729">
    <property type="entry name" value="Rho-GAP"/>
</dbReference>
<sequence length="467" mass="52564">MDKDKKTKRPSLKFGTLGSSSSSSTPSTPAASEALTKMIDRKASFFRGISKGQKVVDPQAIGVFGKKLTDIIKQQGHIGGPGSSHMRMGIPIVIQELLSHIQLQGLSEEGLFRIPGDSNEVERLKVLYDTELNNFMINSVAGCVKQYFRELPEPILTFRLYSTFITVNKNANETARKNNLRLMIRKLPDDNKKVFLFLMHHLHEISLHSEVNKMTADNLATCWAPNLLRPEKETTDTLLQDAEAINRIISTIITEVHFMAQGKEEGGVAFDEESGLKELRKSASSLGSFISPSPSSENIVVDVQKESVPVNPHAHYLWMTTQPNNIITHQGYLNYRISNKGWSSAFFVLEGPLLRYYRSETGESLGVVHTGIYNALPLEKSTGHFALFHLTTPHERSWKFQISSAAERTKWLEKINEAQKKYHHQMREYESEVPTTYKELKPKTPAVQRKAEAPVQVQTSTNEEAVN</sequence>
<feature type="compositionally biased region" description="Polar residues" evidence="5">
    <location>
        <begin position="456"/>
        <end position="467"/>
    </location>
</feature>
<feature type="domain" description="PH" evidence="6">
    <location>
        <begin position="326"/>
        <end position="420"/>
    </location>
</feature>
<dbReference type="Proteomes" id="UP000241769">
    <property type="component" value="Unassembled WGS sequence"/>
</dbReference>
<feature type="region of interest" description="Disordered" evidence="5">
    <location>
        <begin position="431"/>
        <end position="467"/>
    </location>
</feature>
<dbReference type="EMBL" id="MDYQ01000016">
    <property type="protein sequence ID" value="PRP87963.1"/>
    <property type="molecule type" value="Genomic_DNA"/>
</dbReference>
<dbReference type="InterPro" id="IPR001849">
    <property type="entry name" value="PH_domain"/>
</dbReference>
<keyword evidence="3" id="KW-0963">Cytoplasm</keyword>
<evidence type="ECO:0000256" key="1">
    <source>
        <dbReference type="ARBA" id="ARBA00004496"/>
    </source>
</evidence>
<dbReference type="OrthoDB" id="28120at2759"/>
<keyword evidence="9" id="KW-1185">Reference proteome</keyword>
<dbReference type="CDD" id="cd00159">
    <property type="entry name" value="RhoGAP"/>
    <property type="match status" value="1"/>
</dbReference>
<feature type="compositionally biased region" description="Basic residues" evidence="5">
    <location>
        <begin position="1"/>
        <end position="11"/>
    </location>
</feature>
<dbReference type="SMART" id="SM00233">
    <property type="entry name" value="PH"/>
    <property type="match status" value="1"/>
</dbReference>
<dbReference type="PANTHER" id="PTHR23176:SF129">
    <property type="entry name" value="RHO GTPASE ACTIVATING PROTEIN AT 16F, ISOFORM E-RELATED"/>
    <property type="match status" value="1"/>
</dbReference>
<evidence type="ECO:0000256" key="2">
    <source>
        <dbReference type="ARBA" id="ARBA00022468"/>
    </source>
</evidence>
<dbReference type="Pfam" id="PF00169">
    <property type="entry name" value="PH"/>
    <property type="match status" value="1"/>
</dbReference>
<feature type="compositionally biased region" description="Low complexity" evidence="5">
    <location>
        <begin position="19"/>
        <end position="32"/>
    </location>
</feature>
<dbReference type="SMART" id="SM00324">
    <property type="entry name" value="RhoGAP"/>
    <property type="match status" value="1"/>
</dbReference>
<protein>
    <submittedName>
        <fullName evidence="8">Uncharacterized protein</fullName>
    </submittedName>
</protein>
<evidence type="ECO:0000256" key="4">
    <source>
        <dbReference type="ARBA" id="ARBA00037092"/>
    </source>
</evidence>
<feature type="region of interest" description="Disordered" evidence="5">
    <location>
        <begin position="1"/>
        <end position="32"/>
    </location>
</feature>
<dbReference type="Gene3D" id="1.10.555.10">
    <property type="entry name" value="Rho GTPase activation protein"/>
    <property type="match status" value="1"/>
</dbReference>
<evidence type="ECO:0000256" key="5">
    <source>
        <dbReference type="SAM" id="MobiDB-lite"/>
    </source>
</evidence>
<dbReference type="SUPFAM" id="SSF48350">
    <property type="entry name" value="GTPase activation domain, GAP"/>
    <property type="match status" value="1"/>
</dbReference>
<accession>A0A2P6NVH6</accession>
<evidence type="ECO:0000259" key="7">
    <source>
        <dbReference type="PROSITE" id="PS50238"/>
    </source>
</evidence>
<dbReference type="GO" id="GO:0005737">
    <property type="term" value="C:cytoplasm"/>
    <property type="evidence" value="ECO:0007669"/>
    <property type="project" value="UniProtKB-SubCell"/>
</dbReference>
<reference evidence="8 9" key="1">
    <citation type="journal article" date="2018" name="Genome Biol. Evol.">
        <title>Multiple Roots of Fruiting Body Formation in Amoebozoa.</title>
        <authorList>
            <person name="Hillmann F."/>
            <person name="Forbes G."/>
            <person name="Novohradska S."/>
            <person name="Ferling I."/>
            <person name="Riege K."/>
            <person name="Groth M."/>
            <person name="Westermann M."/>
            <person name="Marz M."/>
            <person name="Spaller T."/>
            <person name="Winckler T."/>
            <person name="Schaap P."/>
            <person name="Glockner G."/>
        </authorList>
    </citation>
    <scope>NUCLEOTIDE SEQUENCE [LARGE SCALE GENOMIC DNA]</scope>
    <source>
        <strain evidence="8 9">Jena</strain>
    </source>
</reference>
<dbReference type="PROSITE" id="PS50238">
    <property type="entry name" value="RHOGAP"/>
    <property type="match status" value="1"/>
</dbReference>
<name>A0A2P6NVH6_9EUKA</name>
<feature type="domain" description="Rho-GAP" evidence="7">
    <location>
        <begin position="66"/>
        <end position="260"/>
    </location>
</feature>
<evidence type="ECO:0000313" key="8">
    <source>
        <dbReference type="EMBL" id="PRP87963.1"/>
    </source>
</evidence>
<dbReference type="Gene3D" id="2.30.29.30">
    <property type="entry name" value="Pleckstrin-homology domain (PH domain)/Phosphotyrosine-binding domain (PTB)"/>
    <property type="match status" value="1"/>
</dbReference>